<keyword evidence="3" id="KW-0732">Signal</keyword>
<protein>
    <recommendedName>
        <fullName evidence="6">WD40 repeat protein</fullName>
    </recommendedName>
</protein>
<evidence type="ECO:0008006" key="6">
    <source>
        <dbReference type="Google" id="ProtNLM"/>
    </source>
</evidence>
<dbReference type="InterPro" id="IPR011042">
    <property type="entry name" value="6-blade_b-propeller_TolB-like"/>
</dbReference>
<dbReference type="PANTHER" id="PTHR36842">
    <property type="entry name" value="PROTEIN TOLB HOMOLOG"/>
    <property type="match status" value="1"/>
</dbReference>
<accession>A0A919MJM9</accession>
<dbReference type="EMBL" id="BOMM01000016">
    <property type="protein sequence ID" value="GIE10322.1"/>
    <property type="molecule type" value="Genomic_DNA"/>
</dbReference>
<evidence type="ECO:0000256" key="1">
    <source>
        <dbReference type="ARBA" id="ARBA00009820"/>
    </source>
</evidence>
<dbReference type="InterPro" id="IPR011659">
    <property type="entry name" value="WD40"/>
</dbReference>
<dbReference type="AlphaFoldDB" id="A0A919MJM9"/>
<dbReference type="Pfam" id="PF07676">
    <property type="entry name" value="PD40"/>
    <property type="match status" value="2"/>
</dbReference>
<feature type="compositionally biased region" description="Polar residues" evidence="2">
    <location>
        <begin position="401"/>
        <end position="413"/>
    </location>
</feature>
<dbReference type="SUPFAM" id="SSF82171">
    <property type="entry name" value="DPP6 N-terminal domain-like"/>
    <property type="match status" value="1"/>
</dbReference>
<evidence type="ECO:0000256" key="3">
    <source>
        <dbReference type="SAM" id="SignalP"/>
    </source>
</evidence>
<sequence>MGELMYSKSSLRRAGSAATAVAAGLATVVPIATPAAAAPAFRTERVSVSSAGVQSDDSTLTGDLSADGRYVVFESYASTLVPGDTNGTGDVFLRDRQTNVTTRLSVSPTGAQADGASSEPQISADGRYVTFLSFATNLASDPRPEIGYDIYLLDRQTGALDRVSETADGRPADGDSLGPSISADGRYVAFQTYAGNLIPGVPGGNVLLYDRTTGQLSPVSVNADGTVAPSGGFGPFISANGRYVAFVSYSADLAPGDTNGVGDIYVRDLVAGTTVRASVGDHDQQIDDSRGGQVSNDGRYVTFWSYDDNVVAGDDNDAADVFVRDLVAGTTRVVSAAADGTPANGYSTGTELTPDGRHVVFSSVATDLVTGDTNGTDDVFRKDLRTGATILVSRRTGGVQGNESSSNPTTTPNGKIIAYGSSATNLTAGDTNEQTDLFVTKIG</sequence>
<comment type="caution">
    <text evidence="4">The sequence shown here is derived from an EMBL/GenBank/DDBJ whole genome shotgun (WGS) entry which is preliminary data.</text>
</comment>
<reference evidence="4" key="1">
    <citation type="submission" date="2021-01" db="EMBL/GenBank/DDBJ databases">
        <title>Whole genome shotgun sequence of Actinoplanes ferrugineus NBRC 15555.</title>
        <authorList>
            <person name="Komaki H."/>
            <person name="Tamura T."/>
        </authorList>
    </citation>
    <scope>NUCLEOTIDE SEQUENCE</scope>
    <source>
        <strain evidence="4">NBRC 15555</strain>
    </source>
</reference>
<feature type="chain" id="PRO_5037264458" description="WD40 repeat protein" evidence="3">
    <location>
        <begin position="38"/>
        <end position="443"/>
    </location>
</feature>
<feature type="signal peptide" evidence="3">
    <location>
        <begin position="1"/>
        <end position="37"/>
    </location>
</feature>
<proteinExistence type="inferred from homology"/>
<evidence type="ECO:0000313" key="5">
    <source>
        <dbReference type="Proteomes" id="UP000598174"/>
    </source>
</evidence>
<feature type="region of interest" description="Disordered" evidence="2">
    <location>
        <begin position="396"/>
        <end position="415"/>
    </location>
</feature>
<organism evidence="4 5">
    <name type="scientific">Paractinoplanes ferrugineus</name>
    <dbReference type="NCBI Taxonomy" id="113564"/>
    <lineage>
        <taxon>Bacteria</taxon>
        <taxon>Bacillati</taxon>
        <taxon>Actinomycetota</taxon>
        <taxon>Actinomycetes</taxon>
        <taxon>Micromonosporales</taxon>
        <taxon>Micromonosporaceae</taxon>
        <taxon>Paractinoplanes</taxon>
    </lineage>
</organism>
<dbReference type="Proteomes" id="UP000598174">
    <property type="component" value="Unassembled WGS sequence"/>
</dbReference>
<keyword evidence="5" id="KW-1185">Reference proteome</keyword>
<dbReference type="Gene3D" id="2.120.10.30">
    <property type="entry name" value="TolB, C-terminal domain"/>
    <property type="match status" value="2"/>
</dbReference>
<evidence type="ECO:0000256" key="2">
    <source>
        <dbReference type="SAM" id="MobiDB-lite"/>
    </source>
</evidence>
<gene>
    <name evidence="4" type="ORF">Afe05nite_21620</name>
</gene>
<comment type="similarity">
    <text evidence="1">Belongs to the TolB family.</text>
</comment>
<evidence type="ECO:0000313" key="4">
    <source>
        <dbReference type="EMBL" id="GIE10322.1"/>
    </source>
</evidence>
<name>A0A919MJM9_9ACTN</name>
<dbReference type="PANTHER" id="PTHR36842:SF2">
    <property type="entry name" value="SLR0505 PROTEIN"/>
    <property type="match status" value="1"/>
</dbReference>